<evidence type="ECO:0000259" key="2">
    <source>
        <dbReference type="Pfam" id="PF25597"/>
    </source>
</evidence>
<dbReference type="Pfam" id="PF25597">
    <property type="entry name" value="SH3_retrovirus"/>
    <property type="match status" value="1"/>
</dbReference>
<accession>A0A2I0A0B0</accession>
<feature type="compositionally biased region" description="Basic and acidic residues" evidence="1">
    <location>
        <begin position="115"/>
        <end position="156"/>
    </location>
</feature>
<name>A0A2I0A0B0_9ASPA</name>
<dbReference type="AlphaFoldDB" id="A0A2I0A0B0"/>
<dbReference type="InterPro" id="IPR012337">
    <property type="entry name" value="RNaseH-like_sf"/>
</dbReference>
<dbReference type="OrthoDB" id="1751476at2759"/>
<dbReference type="STRING" id="1088818.A0A2I0A0B0"/>
<sequence length="165" mass="18738">MLHELGLPKYFWAEAVNTACYVVNRVTVCLVLKKTPYELWKGRKPNISHLRVFGCKCFVLNNGKDDLGKFDSKSVEAIFLGYSSTSKAYRVYNTRSMLVEEFIYVNFDESNANSPKRDDDPIEGIDLKKLNMEGRETKAKGESHHDGGHTQGKEESVNELNLPSE</sequence>
<dbReference type="GO" id="GO:0016787">
    <property type="term" value="F:hydrolase activity"/>
    <property type="evidence" value="ECO:0007669"/>
    <property type="project" value="UniProtKB-KW"/>
</dbReference>
<protein>
    <submittedName>
        <fullName evidence="3">Retrovirus-related Pol polyprotein from transposon TNT 1-94</fullName>
        <ecNumber evidence="3">3.1.13.-</ecNumber>
    </submittedName>
</protein>
<keyword evidence="4" id="KW-1185">Reference proteome</keyword>
<keyword evidence="3" id="KW-0378">Hydrolase</keyword>
<proteinExistence type="predicted"/>
<dbReference type="EC" id="3.1.13.-" evidence="3"/>
<dbReference type="PANTHER" id="PTHR42648">
    <property type="entry name" value="TRANSPOSASE, PUTATIVE-RELATED"/>
    <property type="match status" value="1"/>
</dbReference>
<dbReference type="SUPFAM" id="SSF53098">
    <property type="entry name" value="Ribonuclease H-like"/>
    <property type="match status" value="1"/>
</dbReference>
<feature type="region of interest" description="Disordered" evidence="1">
    <location>
        <begin position="112"/>
        <end position="165"/>
    </location>
</feature>
<evidence type="ECO:0000313" key="3">
    <source>
        <dbReference type="EMBL" id="PKA48985.1"/>
    </source>
</evidence>
<gene>
    <name evidence="3" type="ORF">AXF42_Ash019523</name>
</gene>
<dbReference type="PANTHER" id="PTHR42648:SF21">
    <property type="entry name" value="CYSTEINE-RICH RLK (RECEPTOR-LIKE PROTEIN KINASE) 8"/>
    <property type="match status" value="1"/>
</dbReference>
<dbReference type="Proteomes" id="UP000236161">
    <property type="component" value="Unassembled WGS sequence"/>
</dbReference>
<evidence type="ECO:0000313" key="4">
    <source>
        <dbReference type="Proteomes" id="UP000236161"/>
    </source>
</evidence>
<dbReference type="EMBL" id="KZ452042">
    <property type="protein sequence ID" value="PKA48985.1"/>
    <property type="molecule type" value="Genomic_DNA"/>
</dbReference>
<feature type="domain" description="Retroviral polymerase SH3-like" evidence="2">
    <location>
        <begin position="55"/>
        <end position="118"/>
    </location>
</feature>
<dbReference type="InterPro" id="IPR057670">
    <property type="entry name" value="SH3_retrovirus"/>
</dbReference>
<reference evidence="3 4" key="1">
    <citation type="journal article" date="2017" name="Nature">
        <title>The Apostasia genome and the evolution of orchids.</title>
        <authorList>
            <person name="Zhang G.Q."/>
            <person name="Liu K.W."/>
            <person name="Li Z."/>
            <person name="Lohaus R."/>
            <person name="Hsiao Y.Y."/>
            <person name="Niu S.C."/>
            <person name="Wang J.Y."/>
            <person name="Lin Y.C."/>
            <person name="Xu Q."/>
            <person name="Chen L.J."/>
            <person name="Yoshida K."/>
            <person name="Fujiwara S."/>
            <person name="Wang Z.W."/>
            <person name="Zhang Y.Q."/>
            <person name="Mitsuda N."/>
            <person name="Wang M."/>
            <person name="Liu G.H."/>
            <person name="Pecoraro L."/>
            <person name="Huang H.X."/>
            <person name="Xiao X.J."/>
            <person name="Lin M."/>
            <person name="Wu X.Y."/>
            <person name="Wu W.L."/>
            <person name="Chen Y.Y."/>
            <person name="Chang S.B."/>
            <person name="Sakamoto S."/>
            <person name="Ohme-Takagi M."/>
            <person name="Yagi M."/>
            <person name="Zeng S.J."/>
            <person name="Shen C.Y."/>
            <person name="Yeh C.M."/>
            <person name="Luo Y.B."/>
            <person name="Tsai W.C."/>
            <person name="Van de Peer Y."/>
            <person name="Liu Z.J."/>
        </authorList>
    </citation>
    <scope>NUCLEOTIDE SEQUENCE [LARGE SCALE GENOMIC DNA]</scope>
    <source>
        <strain evidence="4">cv. Shenzhen</strain>
        <tissue evidence="3">Stem</tissue>
    </source>
</reference>
<organism evidence="3 4">
    <name type="scientific">Apostasia shenzhenica</name>
    <dbReference type="NCBI Taxonomy" id="1088818"/>
    <lineage>
        <taxon>Eukaryota</taxon>
        <taxon>Viridiplantae</taxon>
        <taxon>Streptophyta</taxon>
        <taxon>Embryophyta</taxon>
        <taxon>Tracheophyta</taxon>
        <taxon>Spermatophyta</taxon>
        <taxon>Magnoliopsida</taxon>
        <taxon>Liliopsida</taxon>
        <taxon>Asparagales</taxon>
        <taxon>Orchidaceae</taxon>
        <taxon>Apostasioideae</taxon>
        <taxon>Apostasia</taxon>
    </lineage>
</organism>
<evidence type="ECO:0000256" key="1">
    <source>
        <dbReference type="SAM" id="MobiDB-lite"/>
    </source>
</evidence>
<dbReference type="InterPro" id="IPR039537">
    <property type="entry name" value="Retrotran_Ty1/copia-like"/>
</dbReference>